<keyword evidence="4" id="KW-1185">Reference proteome</keyword>
<dbReference type="HOGENOM" id="CLU_032207_0_0_11"/>
<dbReference type="AlphaFoldDB" id="D7BKD9"/>
<dbReference type="SMART" id="SM00909">
    <property type="entry name" value="Germane"/>
    <property type="match status" value="1"/>
</dbReference>
<feature type="chain" id="PRO_5039174836" evidence="1">
    <location>
        <begin position="22"/>
        <end position="559"/>
    </location>
</feature>
<gene>
    <name evidence="3" type="ordered locus">Arch_1417</name>
</gene>
<dbReference type="eggNOG" id="COG5401">
    <property type="taxonomic scope" value="Bacteria"/>
</dbReference>
<dbReference type="OrthoDB" id="3226781at2"/>
<keyword evidence="3" id="KW-0449">Lipoprotein</keyword>
<proteinExistence type="predicted"/>
<evidence type="ECO:0000256" key="1">
    <source>
        <dbReference type="SAM" id="SignalP"/>
    </source>
</evidence>
<evidence type="ECO:0000259" key="2">
    <source>
        <dbReference type="SMART" id="SM00909"/>
    </source>
</evidence>
<feature type="signal peptide" evidence="1">
    <location>
        <begin position="1"/>
        <end position="21"/>
    </location>
</feature>
<dbReference type="PROSITE" id="PS51257">
    <property type="entry name" value="PROKAR_LIPOPROTEIN"/>
    <property type="match status" value="1"/>
</dbReference>
<accession>D7BKD9</accession>
<dbReference type="Pfam" id="PF10647">
    <property type="entry name" value="Gmad1"/>
    <property type="match status" value="1"/>
</dbReference>
<organism evidence="3 4">
    <name type="scientific">Arcanobacterium haemolyticum (strain ATCC 9345 / DSM 20595 / CCM 5947 / CCUG 17215 / LMG 16163 / NBRC 15585 / NCTC 8452 / 11018)</name>
    <dbReference type="NCBI Taxonomy" id="644284"/>
    <lineage>
        <taxon>Bacteria</taxon>
        <taxon>Bacillati</taxon>
        <taxon>Actinomycetota</taxon>
        <taxon>Actinomycetes</taxon>
        <taxon>Actinomycetales</taxon>
        <taxon>Actinomycetaceae</taxon>
        <taxon>Arcanobacterium</taxon>
    </lineage>
</organism>
<dbReference type="SUPFAM" id="SSF82171">
    <property type="entry name" value="DPP6 N-terminal domain-like"/>
    <property type="match status" value="1"/>
</dbReference>
<dbReference type="InterPro" id="IPR059026">
    <property type="entry name" value="LpqB_N"/>
</dbReference>
<dbReference type="Pfam" id="PF10646">
    <property type="entry name" value="Germane"/>
    <property type="match status" value="1"/>
</dbReference>
<sequence length="559" mass="59499">MKNKITVLIAIILLVSGCARIPTSGVPYAVDRPKQTTSGIVLDPQGPAEGAEPEDIVVGFMRASSAGFSDDFVVARQYLTADASTAWNPATQVRIYPDSQNQQVSQTRSGAYRVTVGAGGILDSTGRFTAATADATLSNEFSLVREKSGQWRIAVVPDGVTMPDSLFRTLFVRVPLYFPTQDQNALVTDVRWYPRSQVASSVARGIVDGPPAWLAESVNPVLPTGTRLTNPVTVEDGTARVDLSSEVAELPQRVRNLVYAQFSKTLSAIAGISRVELTANGVPLTAQTNTDVPAYPYSASSLMVLVDGKPAVVKDDGIHPVPGAEALVSLGLTNIAIPYGETTTEFVALGNNKQTLYRVSQENGASPLVNGTALVPPSTDRKGFAWVSEREPNKSFTVANIASGTVTRVDAPWLEGVKVRALAVSREGVRLAVIVENENGVQILIAGIVRDNAGIPQSLSDPIRVGQRFADAQDIAWVSDSRLVAIGKTQSSTVNSLYSVPLGENISLLSSSLEDIVDVTAGRNDESILLHTSKDEIFAYDAGGWRQVIQHASSPAYPG</sequence>
<keyword evidence="1" id="KW-0732">Signal</keyword>
<dbReference type="STRING" id="644284.Arch_1417"/>
<evidence type="ECO:0000313" key="4">
    <source>
        <dbReference type="Proteomes" id="UP000000376"/>
    </source>
</evidence>
<protein>
    <submittedName>
        <fullName evidence="3">Lipoprotein LpqB, GerMN domain protein</fullName>
    </submittedName>
</protein>
<dbReference type="EMBL" id="CP002045">
    <property type="protein sequence ID" value="ADH93119.1"/>
    <property type="molecule type" value="Genomic_DNA"/>
</dbReference>
<evidence type="ECO:0000313" key="3">
    <source>
        <dbReference type="EMBL" id="ADH93119.1"/>
    </source>
</evidence>
<dbReference type="InterPro" id="IPR019606">
    <property type="entry name" value="GerMN"/>
</dbReference>
<dbReference type="RefSeq" id="WP_013170609.1">
    <property type="nucleotide sequence ID" value="NC_014218.1"/>
</dbReference>
<dbReference type="KEGG" id="ahe:Arch_1417"/>
<name>D7BKD9_ARCHD</name>
<reference evidence="3 4" key="1">
    <citation type="journal article" date="2010" name="Stand. Genomic Sci.">
        <title>Complete genome sequence of Arcanobacterium haemolyticum type strain (11018).</title>
        <authorList>
            <person name="Yasawong M."/>
            <person name="Teshima H."/>
            <person name="Lapidus A."/>
            <person name="Nolan M."/>
            <person name="Lucas S."/>
            <person name="Glavina Del Rio T."/>
            <person name="Tice H."/>
            <person name="Cheng J."/>
            <person name="Bruce D."/>
            <person name="Detter C."/>
            <person name="Tapia R."/>
            <person name="Han C."/>
            <person name="Goodwin L."/>
            <person name="Pitluck S."/>
            <person name="Liolios K."/>
            <person name="Ivanova N."/>
            <person name="Mavromatis K."/>
            <person name="Mikhailova N."/>
            <person name="Pati A."/>
            <person name="Chen A."/>
            <person name="Palaniappan K."/>
            <person name="Land M."/>
            <person name="Hauser L."/>
            <person name="Chang Y."/>
            <person name="Jeffries C."/>
            <person name="Rohde M."/>
            <person name="Sikorski J."/>
            <person name="Pukall R."/>
            <person name="Goker M."/>
            <person name="Woyke T."/>
            <person name="Bristow J."/>
            <person name="Eisen J."/>
            <person name="Markowitz V."/>
            <person name="Hugenholtz P."/>
            <person name="Kyrpides N."/>
            <person name="Klenk H."/>
        </authorList>
    </citation>
    <scope>NUCLEOTIDE SEQUENCE [LARGE SCALE GENOMIC DNA]</scope>
    <source>
        <strain evidence="4">ATCC 9345 / DSM 20595 / CCUG 17215 / LMG 16163 / NBRC 15585 / NCTC 8452 / 11018</strain>
    </source>
</reference>
<dbReference type="Pfam" id="PF25976">
    <property type="entry name" value="LpqB_N"/>
    <property type="match status" value="1"/>
</dbReference>
<dbReference type="Proteomes" id="UP000000376">
    <property type="component" value="Chromosome"/>
</dbReference>
<dbReference type="InterPro" id="IPR018910">
    <property type="entry name" value="LpqB_C"/>
</dbReference>
<feature type="domain" description="GerMN" evidence="2">
    <location>
        <begin position="199"/>
        <end position="288"/>
    </location>
</feature>